<accession>A0A8H7ZRR7</accession>
<dbReference type="EMBL" id="JAEFCI010008655">
    <property type="protein sequence ID" value="KAG5458321.1"/>
    <property type="molecule type" value="Genomic_DNA"/>
</dbReference>
<gene>
    <name evidence="2" type="ORF">BJ554DRAFT_1471</name>
</gene>
<evidence type="ECO:0000313" key="2">
    <source>
        <dbReference type="EMBL" id="KAG5458321.1"/>
    </source>
</evidence>
<feature type="compositionally biased region" description="Basic residues" evidence="1">
    <location>
        <begin position="53"/>
        <end position="63"/>
    </location>
</feature>
<organism evidence="2 3">
    <name type="scientific">Olpidium bornovanus</name>
    <dbReference type="NCBI Taxonomy" id="278681"/>
    <lineage>
        <taxon>Eukaryota</taxon>
        <taxon>Fungi</taxon>
        <taxon>Fungi incertae sedis</taxon>
        <taxon>Olpidiomycota</taxon>
        <taxon>Olpidiomycotina</taxon>
        <taxon>Olpidiomycetes</taxon>
        <taxon>Olpidiales</taxon>
        <taxon>Olpidiaceae</taxon>
        <taxon>Olpidium</taxon>
    </lineage>
</organism>
<dbReference type="AlphaFoldDB" id="A0A8H7ZRR7"/>
<reference evidence="2 3" key="1">
    <citation type="journal article" name="Sci. Rep.">
        <title>Genome-scale phylogenetic analyses confirm Olpidium as the closest living zoosporic fungus to the non-flagellated, terrestrial fungi.</title>
        <authorList>
            <person name="Chang Y."/>
            <person name="Rochon D."/>
            <person name="Sekimoto S."/>
            <person name="Wang Y."/>
            <person name="Chovatia M."/>
            <person name="Sandor L."/>
            <person name="Salamov A."/>
            <person name="Grigoriev I.V."/>
            <person name="Stajich J.E."/>
            <person name="Spatafora J.W."/>
        </authorList>
    </citation>
    <scope>NUCLEOTIDE SEQUENCE [LARGE SCALE GENOMIC DNA]</scope>
    <source>
        <strain evidence="2">S191</strain>
    </source>
</reference>
<feature type="compositionally biased region" description="Basic and acidic residues" evidence="1">
    <location>
        <begin position="39"/>
        <end position="52"/>
    </location>
</feature>
<keyword evidence="3" id="KW-1185">Reference proteome</keyword>
<protein>
    <submittedName>
        <fullName evidence="2">Uncharacterized protein</fullName>
    </submittedName>
</protein>
<dbReference type="Proteomes" id="UP000673691">
    <property type="component" value="Unassembled WGS sequence"/>
</dbReference>
<feature type="region of interest" description="Disordered" evidence="1">
    <location>
        <begin position="29"/>
        <end position="63"/>
    </location>
</feature>
<proteinExistence type="predicted"/>
<evidence type="ECO:0000256" key="1">
    <source>
        <dbReference type="SAM" id="MobiDB-lite"/>
    </source>
</evidence>
<evidence type="ECO:0000313" key="3">
    <source>
        <dbReference type="Proteomes" id="UP000673691"/>
    </source>
</evidence>
<name>A0A8H7ZRR7_9FUNG</name>
<sequence length="63" mass="6949">MSSNVPLNLDENKLFKDWTAKLPLSKKWLALTNPPEDDGAGKRGEKGKDKEKKGAKKPAAKKT</sequence>
<comment type="caution">
    <text evidence="2">The sequence shown here is derived from an EMBL/GenBank/DDBJ whole genome shotgun (WGS) entry which is preliminary data.</text>
</comment>